<keyword evidence="1" id="KW-1133">Transmembrane helix</keyword>
<keyword evidence="3" id="KW-1185">Reference proteome</keyword>
<dbReference type="Proteomes" id="UP001500979">
    <property type="component" value="Unassembled WGS sequence"/>
</dbReference>
<keyword evidence="1" id="KW-0472">Membrane</keyword>
<evidence type="ECO:0000313" key="2">
    <source>
        <dbReference type="EMBL" id="GAA2808441.1"/>
    </source>
</evidence>
<sequence>MTEGNAPRRRGPDAVTLTAGVLALALALHVMIGGPVGALLWVVPVGAVAIGVAMLLASLRPRRER</sequence>
<dbReference type="EMBL" id="BAAAUX010000020">
    <property type="protein sequence ID" value="GAA2808441.1"/>
    <property type="molecule type" value="Genomic_DNA"/>
</dbReference>
<evidence type="ECO:0000313" key="3">
    <source>
        <dbReference type="Proteomes" id="UP001500979"/>
    </source>
</evidence>
<reference evidence="2 3" key="1">
    <citation type="journal article" date="2019" name="Int. J. Syst. Evol. Microbiol.">
        <title>The Global Catalogue of Microorganisms (GCM) 10K type strain sequencing project: providing services to taxonomists for standard genome sequencing and annotation.</title>
        <authorList>
            <consortium name="The Broad Institute Genomics Platform"/>
            <consortium name="The Broad Institute Genome Sequencing Center for Infectious Disease"/>
            <person name="Wu L."/>
            <person name="Ma J."/>
        </authorList>
    </citation>
    <scope>NUCLEOTIDE SEQUENCE [LARGE SCALE GENOMIC DNA]</scope>
    <source>
        <strain evidence="2 3">JCM 9383</strain>
    </source>
</reference>
<dbReference type="RefSeq" id="WP_344683588.1">
    <property type="nucleotide sequence ID" value="NZ_BAAAUX010000020.1"/>
</dbReference>
<proteinExistence type="predicted"/>
<organism evidence="2 3">
    <name type="scientific">Saccharopolyspora taberi</name>
    <dbReference type="NCBI Taxonomy" id="60895"/>
    <lineage>
        <taxon>Bacteria</taxon>
        <taxon>Bacillati</taxon>
        <taxon>Actinomycetota</taxon>
        <taxon>Actinomycetes</taxon>
        <taxon>Pseudonocardiales</taxon>
        <taxon>Pseudonocardiaceae</taxon>
        <taxon>Saccharopolyspora</taxon>
    </lineage>
</organism>
<gene>
    <name evidence="2" type="ORF">GCM10010470_49600</name>
</gene>
<name>A0ABN3VIF9_9PSEU</name>
<feature type="transmembrane region" description="Helical" evidence="1">
    <location>
        <begin position="38"/>
        <end position="59"/>
    </location>
</feature>
<protein>
    <recommendedName>
        <fullName evidence="4">MYXO-CTERM domain-containing protein</fullName>
    </recommendedName>
</protein>
<feature type="transmembrane region" description="Helical" evidence="1">
    <location>
        <begin position="12"/>
        <end position="32"/>
    </location>
</feature>
<comment type="caution">
    <text evidence="2">The sequence shown here is derived from an EMBL/GenBank/DDBJ whole genome shotgun (WGS) entry which is preliminary data.</text>
</comment>
<evidence type="ECO:0008006" key="4">
    <source>
        <dbReference type="Google" id="ProtNLM"/>
    </source>
</evidence>
<evidence type="ECO:0000256" key="1">
    <source>
        <dbReference type="SAM" id="Phobius"/>
    </source>
</evidence>
<accession>A0ABN3VIF9</accession>
<keyword evidence="1" id="KW-0812">Transmembrane</keyword>